<dbReference type="PANTHER" id="PTHR11735:SF11">
    <property type="entry name" value="TRNA THREONYLCARBAMOYLADENOSINE BIOSYNTHESIS PROTEIN TSAB"/>
    <property type="match status" value="1"/>
</dbReference>
<dbReference type="InterPro" id="IPR043129">
    <property type="entry name" value="ATPase_NBD"/>
</dbReference>
<gene>
    <name evidence="9" type="ORF">M911_07095</name>
</gene>
<dbReference type="Proteomes" id="UP000019442">
    <property type="component" value="Chromosome"/>
</dbReference>
<evidence type="ECO:0000256" key="1">
    <source>
        <dbReference type="ARBA" id="ARBA00004496"/>
    </source>
</evidence>
<evidence type="ECO:0000256" key="3">
    <source>
        <dbReference type="ARBA" id="ARBA00019012"/>
    </source>
</evidence>
<accession>W8KTP1</accession>
<dbReference type="SUPFAM" id="SSF53067">
    <property type="entry name" value="Actin-like ATPase domain"/>
    <property type="match status" value="2"/>
</dbReference>
<reference evidence="9 10" key="1">
    <citation type="journal article" date="2014" name="J Genomics">
        <title>Draft Genome Sequence of the Extremely Halophilic Phototrophic Purple Sulfur Bacterium Halorhodospira halochloris.</title>
        <authorList>
            <person name="Singh K.S."/>
            <person name="Kirksey J."/>
            <person name="Hoff W.D."/>
            <person name="Deole R."/>
        </authorList>
    </citation>
    <scope>NUCLEOTIDE SEQUENCE [LARGE SCALE GENOMIC DNA]</scope>
    <source>
        <strain evidence="9 10">A</strain>
    </source>
</reference>
<dbReference type="GO" id="GO:0008233">
    <property type="term" value="F:peptidase activity"/>
    <property type="evidence" value="ECO:0007669"/>
    <property type="project" value="UniProtKB-KW"/>
</dbReference>
<feature type="compositionally biased region" description="Polar residues" evidence="7">
    <location>
        <begin position="231"/>
        <end position="241"/>
    </location>
</feature>
<evidence type="ECO:0000256" key="7">
    <source>
        <dbReference type="SAM" id="MobiDB-lite"/>
    </source>
</evidence>
<protein>
    <recommendedName>
        <fullName evidence="3">tRNA threonylcarbamoyladenosine biosynthesis protein TsaB</fullName>
    </recommendedName>
    <alternativeName>
        <fullName evidence="6">t(6)A37 threonylcarbamoyladenosine biosynthesis protein TsaB</fullName>
    </alternativeName>
</protein>
<dbReference type="NCBIfam" id="TIGR03725">
    <property type="entry name" value="T6A_YeaZ"/>
    <property type="match status" value="1"/>
</dbReference>
<dbReference type="Pfam" id="PF00814">
    <property type="entry name" value="TsaD"/>
    <property type="match status" value="1"/>
</dbReference>
<dbReference type="InterPro" id="IPR022496">
    <property type="entry name" value="T6A_TsaB"/>
</dbReference>
<organism evidence="9 10">
    <name type="scientific">Ectothiorhodospira haloalkaliphila</name>
    <dbReference type="NCBI Taxonomy" id="421628"/>
    <lineage>
        <taxon>Bacteria</taxon>
        <taxon>Pseudomonadati</taxon>
        <taxon>Pseudomonadota</taxon>
        <taxon>Gammaproteobacteria</taxon>
        <taxon>Chromatiales</taxon>
        <taxon>Ectothiorhodospiraceae</taxon>
        <taxon>Ectothiorhodospira</taxon>
    </lineage>
</organism>
<keyword evidence="9" id="KW-0378">Hydrolase</keyword>
<reference evidence="10" key="2">
    <citation type="submission" date="2014-02" db="EMBL/GenBank/DDBJ databases">
        <title>Draft Genome Sequence of extremely halophilic bacteria Halorhodospira halochloris.</title>
        <authorList>
            <person name="Singh K.S."/>
        </authorList>
    </citation>
    <scope>NUCLEOTIDE SEQUENCE [LARGE SCALE GENOMIC DNA]</scope>
    <source>
        <strain evidence="10">A</strain>
    </source>
</reference>
<evidence type="ECO:0000256" key="6">
    <source>
        <dbReference type="ARBA" id="ARBA00032446"/>
    </source>
</evidence>
<dbReference type="FunFam" id="3.30.420.40:FF:000097">
    <property type="entry name" value="tRNA threonylcarbamoyladenosine biosynthesis protein TsaB"/>
    <property type="match status" value="1"/>
</dbReference>
<dbReference type="GO" id="GO:0002949">
    <property type="term" value="P:tRNA threonylcarbamoyladenosine modification"/>
    <property type="evidence" value="ECO:0007669"/>
    <property type="project" value="InterPro"/>
</dbReference>
<keyword evidence="5" id="KW-0819">tRNA processing</keyword>
<keyword evidence="9" id="KW-0645">Protease</keyword>
<dbReference type="AlphaFoldDB" id="W8KTP1"/>
<dbReference type="Gene3D" id="3.30.420.40">
    <property type="match status" value="2"/>
</dbReference>
<feature type="region of interest" description="Disordered" evidence="7">
    <location>
        <begin position="223"/>
        <end position="253"/>
    </location>
</feature>
<dbReference type="HOGENOM" id="CLU_064886_2_0_6"/>
<evidence type="ECO:0000256" key="5">
    <source>
        <dbReference type="ARBA" id="ARBA00022694"/>
    </source>
</evidence>
<keyword evidence="10" id="KW-1185">Reference proteome</keyword>
<feature type="domain" description="Gcp-like" evidence="8">
    <location>
        <begin position="35"/>
        <end position="137"/>
    </location>
</feature>
<dbReference type="KEGG" id="hhc:M911_07095"/>
<sequence length="253" mass="26512">MTPITPRNLLAIETATEACSAALWMEGRIHVRFQEAPRAHARLILPMMEAVLAEGGIALGQLDALAFGRGPGAFTGVRVATGVIQGVAFGADLPVVPISTLAALAQQRLDAGSSQVLAALDARMGEVYWGAFEADEGGLAVPVGNECVCPPLAVPEPPDGAWEPIGRGWSACQEALAQRLDRRADAPWDDRLPSAAEVVRLAARGLARGEGVPAEQALPVYLRDKVANKPRQVTSTGSAGASQDTQSYQDTQS</sequence>
<name>W8KTP1_9GAMM</name>
<comment type="subcellular location">
    <subcellularLocation>
        <location evidence="1">Cytoplasm</location>
    </subcellularLocation>
</comment>
<evidence type="ECO:0000313" key="10">
    <source>
        <dbReference type="Proteomes" id="UP000019442"/>
    </source>
</evidence>
<dbReference type="EMBL" id="CP007268">
    <property type="protein sequence ID" value="AHK78956.1"/>
    <property type="molecule type" value="Genomic_DNA"/>
</dbReference>
<dbReference type="PANTHER" id="PTHR11735">
    <property type="entry name" value="TRNA N6-ADENOSINE THREONYLCARBAMOYLTRANSFERASE"/>
    <property type="match status" value="1"/>
</dbReference>
<keyword evidence="4" id="KW-0963">Cytoplasm</keyword>
<dbReference type="CDD" id="cd24032">
    <property type="entry name" value="ASKHA_NBD_TsaB"/>
    <property type="match status" value="1"/>
</dbReference>
<evidence type="ECO:0000256" key="4">
    <source>
        <dbReference type="ARBA" id="ARBA00022490"/>
    </source>
</evidence>
<dbReference type="InterPro" id="IPR000905">
    <property type="entry name" value="Gcp-like_dom"/>
</dbReference>
<comment type="similarity">
    <text evidence="2">Belongs to the KAE1 / TsaD family. TsaB subfamily.</text>
</comment>
<evidence type="ECO:0000256" key="2">
    <source>
        <dbReference type="ARBA" id="ARBA00010493"/>
    </source>
</evidence>
<dbReference type="PATRIC" id="fig|1354791.3.peg.1875"/>
<feature type="compositionally biased region" description="Low complexity" evidence="7">
    <location>
        <begin position="242"/>
        <end position="253"/>
    </location>
</feature>
<dbReference type="GO" id="GO:0005829">
    <property type="term" value="C:cytosol"/>
    <property type="evidence" value="ECO:0007669"/>
    <property type="project" value="TreeGrafter"/>
</dbReference>
<dbReference type="GO" id="GO:0006508">
    <property type="term" value="P:proteolysis"/>
    <property type="evidence" value="ECO:0007669"/>
    <property type="project" value="UniProtKB-KW"/>
</dbReference>
<evidence type="ECO:0000313" key="9">
    <source>
        <dbReference type="EMBL" id="AHK78956.1"/>
    </source>
</evidence>
<proteinExistence type="inferred from homology"/>
<dbReference type="RefSeq" id="WP_025281373.1">
    <property type="nucleotide sequence ID" value="NZ_CP007268.1"/>
</dbReference>
<evidence type="ECO:0000259" key="8">
    <source>
        <dbReference type="Pfam" id="PF00814"/>
    </source>
</evidence>